<organism evidence="1 2">
    <name type="scientific">Polycladomyces abyssicola</name>
    <dbReference type="NCBI Taxonomy" id="1125966"/>
    <lineage>
        <taxon>Bacteria</taxon>
        <taxon>Bacillati</taxon>
        <taxon>Bacillota</taxon>
        <taxon>Bacilli</taxon>
        <taxon>Bacillales</taxon>
        <taxon>Thermoactinomycetaceae</taxon>
        <taxon>Polycladomyces</taxon>
    </lineage>
</organism>
<reference evidence="1" key="1">
    <citation type="journal article" date="2013" name="Int. J. Syst. Evol. Microbiol.">
        <title>Polycladomyces abyssicola gen. nov., sp. nov., a thermophilic filamentous bacterium isolated from hemipelagic sediment.</title>
        <authorList>
            <person name="Tsubouchi T."/>
            <person name="Shimane Y."/>
            <person name="Mori K."/>
            <person name="Usui K."/>
            <person name="Hiraki T."/>
            <person name="Tame A."/>
            <person name="Uematsu K."/>
            <person name="Maruyama T."/>
            <person name="Hatada Y."/>
        </authorList>
    </citation>
    <scope>NUCLEOTIDE SEQUENCE</scope>
    <source>
        <strain evidence="1">JIR-001</strain>
    </source>
</reference>
<dbReference type="Proteomes" id="UP000677436">
    <property type="component" value="Chromosome"/>
</dbReference>
<dbReference type="KEGG" id="pabs:JIR001_11790"/>
<keyword evidence="2" id="KW-1185">Reference proteome</keyword>
<evidence type="ECO:0000313" key="1">
    <source>
        <dbReference type="EMBL" id="BCU81396.1"/>
    </source>
</evidence>
<sequence>MYQRFALILTVGLLTAAVGVWTVTQWQGKTVNGDTWILQGTLRFLDLEGGCWVLEDDTGKRFQLVGLPPSLLQNGVRLRLEVKKAERMMGKCQTGEFVRVLRVLQVQRPKTQLSRTKIDGEISLISPVGEVGRMWYNRLKSLFDPAKAVHEYHIDRIWRMARKNR</sequence>
<name>A0A8D5UF86_9BACL</name>
<gene>
    <name evidence="1" type="ORF">JIR001_11790</name>
</gene>
<proteinExistence type="predicted"/>
<evidence type="ECO:0000313" key="2">
    <source>
        <dbReference type="Proteomes" id="UP000677436"/>
    </source>
</evidence>
<accession>A0A8D5UF86</accession>
<dbReference type="AlphaFoldDB" id="A0A8D5UF86"/>
<dbReference type="EMBL" id="AP024601">
    <property type="protein sequence ID" value="BCU81396.1"/>
    <property type="molecule type" value="Genomic_DNA"/>
</dbReference>
<dbReference type="RefSeq" id="WP_212774632.1">
    <property type="nucleotide sequence ID" value="NZ_AP024601.1"/>
</dbReference>
<reference evidence="1" key="2">
    <citation type="journal article" date="2021" name="Microbiol. Resour. Announc.">
        <title>Complete Genome Sequence of Polycladomyces abyssicola JIR-001T, Isolated from Hemipelagic Sediment in Deep Seawater.</title>
        <authorList>
            <person name="Tsubouchi T."/>
            <person name="Kaneko Y."/>
        </authorList>
    </citation>
    <scope>NUCLEOTIDE SEQUENCE</scope>
    <source>
        <strain evidence="1">JIR-001</strain>
    </source>
</reference>
<protein>
    <submittedName>
        <fullName evidence="1">Uncharacterized protein</fullName>
    </submittedName>
</protein>